<name>A0ACB8SV48_9AGAM</name>
<dbReference type="EMBL" id="MU277221">
    <property type="protein sequence ID" value="KAI0060108.1"/>
    <property type="molecule type" value="Genomic_DNA"/>
</dbReference>
<protein>
    <submittedName>
        <fullName evidence="1">Uncharacterized protein</fullName>
    </submittedName>
</protein>
<evidence type="ECO:0000313" key="1">
    <source>
        <dbReference type="EMBL" id="KAI0060108.1"/>
    </source>
</evidence>
<sequence length="622" mass="71306">MSSSCASSNQTETSLKQTHAAEFWPTVTRSRLLPFDGASPEDDRAAILSTRQALELERTSIESVMLSVATRLNELSDTARLPSEILAHIFLFYVSMVMRWDPEPRALWMKQIMHVCHRWREVALGHPRLWRTVILPLIAEGADEIFSRSRSMPLILHWKSGLEQTRREKRNVSLALANLTRVKAIYFGDYDGYKSDLQQLMKIPAPILVSANIPGVPLDMEYFRTLTLFGGLAPCLRNLTLRDWGIPIPRDPTILHNLVFLKIVRYDSRVPAIHSSEDILSVLKTIYALERLELRGCMTEESVQSLDLEENLIVALPHLKSLRLWDPLPQCVRLLQHLRLPAAGIRFLLMCKTSVTLSAVRKLSPLLSNVRGASGDPYTYLQMGRDNYSYWARKSLPFVLGANRDPKSGWDEPYELELALGWDDDSGWKLIDLMHALCEAISVEHIERLILDMDDNFQQSDWLRMFGSSTKLQFIAARNDAGLKLCETLQLQSTDGQHWTAFDAGEVSGDGGRFFLPRLESMELIGVDFTTFYPREQLQLHDLLPRWLQARKVGGAPMKRMMIMVCSCRLRWLPEFEVIGVKVDYEFSDESFSDEDPEEEYEKYTNWIESWRNTGVGEISFF</sequence>
<keyword evidence="2" id="KW-1185">Reference proteome</keyword>
<evidence type="ECO:0000313" key="2">
    <source>
        <dbReference type="Proteomes" id="UP000814140"/>
    </source>
</evidence>
<dbReference type="Proteomes" id="UP000814140">
    <property type="component" value="Unassembled WGS sequence"/>
</dbReference>
<reference evidence="1" key="1">
    <citation type="submission" date="2021-03" db="EMBL/GenBank/DDBJ databases">
        <authorList>
            <consortium name="DOE Joint Genome Institute"/>
            <person name="Ahrendt S."/>
            <person name="Looney B.P."/>
            <person name="Miyauchi S."/>
            <person name="Morin E."/>
            <person name="Drula E."/>
            <person name="Courty P.E."/>
            <person name="Chicoki N."/>
            <person name="Fauchery L."/>
            <person name="Kohler A."/>
            <person name="Kuo A."/>
            <person name="Labutti K."/>
            <person name="Pangilinan J."/>
            <person name="Lipzen A."/>
            <person name="Riley R."/>
            <person name="Andreopoulos W."/>
            <person name="He G."/>
            <person name="Johnson J."/>
            <person name="Barry K.W."/>
            <person name="Grigoriev I.V."/>
            <person name="Nagy L."/>
            <person name="Hibbett D."/>
            <person name="Henrissat B."/>
            <person name="Matheny P.B."/>
            <person name="Labbe J."/>
            <person name="Martin F."/>
        </authorList>
    </citation>
    <scope>NUCLEOTIDE SEQUENCE</scope>
    <source>
        <strain evidence="1">HHB10654</strain>
    </source>
</reference>
<accession>A0ACB8SV48</accession>
<reference evidence="1" key="2">
    <citation type="journal article" date="2022" name="New Phytol.">
        <title>Evolutionary transition to the ectomycorrhizal habit in the genomes of a hyperdiverse lineage of mushroom-forming fungi.</title>
        <authorList>
            <person name="Looney B."/>
            <person name="Miyauchi S."/>
            <person name="Morin E."/>
            <person name="Drula E."/>
            <person name="Courty P.E."/>
            <person name="Kohler A."/>
            <person name="Kuo A."/>
            <person name="LaButti K."/>
            <person name="Pangilinan J."/>
            <person name="Lipzen A."/>
            <person name="Riley R."/>
            <person name="Andreopoulos W."/>
            <person name="He G."/>
            <person name="Johnson J."/>
            <person name="Nolan M."/>
            <person name="Tritt A."/>
            <person name="Barry K.W."/>
            <person name="Grigoriev I.V."/>
            <person name="Nagy L.G."/>
            <person name="Hibbett D."/>
            <person name="Henrissat B."/>
            <person name="Matheny P.B."/>
            <person name="Labbe J."/>
            <person name="Martin F.M."/>
        </authorList>
    </citation>
    <scope>NUCLEOTIDE SEQUENCE</scope>
    <source>
        <strain evidence="1">HHB10654</strain>
    </source>
</reference>
<proteinExistence type="predicted"/>
<comment type="caution">
    <text evidence="1">The sequence shown here is derived from an EMBL/GenBank/DDBJ whole genome shotgun (WGS) entry which is preliminary data.</text>
</comment>
<gene>
    <name evidence="1" type="ORF">BV25DRAFT_1917980</name>
</gene>
<organism evidence="1 2">
    <name type="scientific">Artomyces pyxidatus</name>
    <dbReference type="NCBI Taxonomy" id="48021"/>
    <lineage>
        <taxon>Eukaryota</taxon>
        <taxon>Fungi</taxon>
        <taxon>Dikarya</taxon>
        <taxon>Basidiomycota</taxon>
        <taxon>Agaricomycotina</taxon>
        <taxon>Agaricomycetes</taxon>
        <taxon>Russulales</taxon>
        <taxon>Auriscalpiaceae</taxon>
        <taxon>Artomyces</taxon>
    </lineage>
</organism>